<feature type="transmembrane region" description="Helical" evidence="1">
    <location>
        <begin position="475"/>
        <end position="493"/>
    </location>
</feature>
<evidence type="ECO:0000313" key="2">
    <source>
        <dbReference type="EMBL" id="PMD38586.1"/>
    </source>
</evidence>
<sequence>MSANLYSAPYPVVQQQEREDIGYEQNRYSRMTPPRYSPITQPLPRKPVPVETVVPTGEPLTSSWGVGWKTPVEITTYYCLALVIAAAHLGFFLYLNHKPANGHGAFPQTYVAAISHLFASAVGASATALISIAFTQYTWRVFRRQHISVSVIEYFYTLRYKPLSFFSRNAFKTSPILFLLAITAWTIPVALIYPPGALIVVPFPVTADHSGIVPTYDAYYTGNDSALGWLSSIAAALSLAICLDLRRLATSTLLSGAIPATVSLCGTDCAFSQKIIAPYFDCTESIFNETLEWTGRVDAFSAQWNDSSVYSELFLLNFTRPIGMLDDYFAIEVHQFECATRRASYKLDTKYVDGERSLNYQVLNVSDIFTAWGDSETDGEVHGDDNWTMYCSINLFAIFDSIVTILSGNQQAVISPISAAYPDEGVPGSTYYAIPNKTMIDMTEFNTNLNYGVGDLEGGGAGPSYNITQDRLNQALFNLTLAIGYQIGYWNISTIISTTQMVNKYTFAAPLNFYIPYGVLLILSMPILVLAMTSLYQNGIPAKYGGFLQVLMTTRGNKDLDRPAAAGCLGGSHNVPKALEDMELRFGALVSGESESAGEVDGIVRAGFGGRGEVQPLQPNIRYGIASI</sequence>
<feature type="transmembrane region" description="Helical" evidence="1">
    <location>
        <begin position="77"/>
        <end position="95"/>
    </location>
</feature>
<dbReference type="EMBL" id="KZ613947">
    <property type="protein sequence ID" value="PMD38586.1"/>
    <property type="molecule type" value="Genomic_DNA"/>
</dbReference>
<organism evidence="2 3">
    <name type="scientific">Hyaloscypha variabilis (strain UAMH 11265 / GT02V1 / F)</name>
    <name type="common">Meliniomyces variabilis</name>
    <dbReference type="NCBI Taxonomy" id="1149755"/>
    <lineage>
        <taxon>Eukaryota</taxon>
        <taxon>Fungi</taxon>
        <taxon>Dikarya</taxon>
        <taxon>Ascomycota</taxon>
        <taxon>Pezizomycotina</taxon>
        <taxon>Leotiomycetes</taxon>
        <taxon>Helotiales</taxon>
        <taxon>Hyaloscyphaceae</taxon>
        <taxon>Hyaloscypha</taxon>
        <taxon>Hyaloscypha variabilis</taxon>
    </lineage>
</organism>
<dbReference type="STRING" id="1149755.A0A2J6RJ92"/>
<accession>A0A2J6RJ92</accession>
<reference evidence="2 3" key="1">
    <citation type="submission" date="2016-04" db="EMBL/GenBank/DDBJ databases">
        <title>A degradative enzymes factory behind the ericoid mycorrhizal symbiosis.</title>
        <authorList>
            <consortium name="DOE Joint Genome Institute"/>
            <person name="Martino E."/>
            <person name="Morin E."/>
            <person name="Grelet G."/>
            <person name="Kuo A."/>
            <person name="Kohler A."/>
            <person name="Daghino S."/>
            <person name="Barry K."/>
            <person name="Choi C."/>
            <person name="Cichocki N."/>
            <person name="Clum A."/>
            <person name="Copeland A."/>
            <person name="Hainaut M."/>
            <person name="Haridas S."/>
            <person name="Labutti K."/>
            <person name="Lindquist E."/>
            <person name="Lipzen A."/>
            <person name="Khouja H.-R."/>
            <person name="Murat C."/>
            <person name="Ohm R."/>
            <person name="Olson A."/>
            <person name="Spatafora J."/>
            <person name="Veneault-Fourrey C."/>
            <person name="Henrissat B."/>
            <person name="Grigoriev I."/>
            <person name="Martin F."/>
            <person name="Perotto S."/>
        </authorList>
    </citation>
    <scope>NUCLEOTIDE SEQUENCE [LARGE SCALE GENOMIC DNA]</scope>
    <source>
        <strain evidence="2 3">F</strain>
    </source>
</reference>
<protein>
    <submittedName>
        <fullName evidence="2">Uncharacterized protein</fullName>
    </submittedName>
</protein>
<keyword evidence="1" id="KW-0472">Membrane</keyword>
<feature type="transmembrane region" description="Helical" evidence="1">
    <location>
        <begin position="110"/>
        <end position="134"/>
    </location>
</feature>
<dbReference type="PANTHER" id="PTHR35041:SF6">
    <property type="entry name" value="FORMYLMETHIONINE DEFORMYLASE-LIKE PROTEIN-RELATED"/>
    <property type="match status" value="1"/>
</dbReference>
<name>A0A2J6RJ92_HYAVF</name>
<dbReference type="Proteomes" id="UP000235786">
    <property type="component" value="Unassembled WGS sequence"/>
</dbReference>
<keyword evidence="1" id="KW-0812">Transmembrane</keyword>
<dbReference type="OrthoDB" id="5322539at2759"/>
<feature type="transmembrane region" description="Helical" evidence="1">
    <location>
        <begin position="226"/>
        <end position="245"/>
    </location>
</feature>
<keyword evidence="3" id="KW-1185">Reference proteome</keyword>
<keyword evidence="1" id="KW-1133">Transmembrane helix</keyword>
<gene>
    <name evidence="2" type="ORF">L207DRAFT_583993</name>
</gene>
<evidence type="ECO:0000256" key="1">
    <source>
        <dbReference type="SAM" id="Phobius"/>
    </source>
</evidence>
<dbReference type="PANTHER" id="PTHR35041">
    <property type="entry name" value="MEDIATOR OF RNA POLYMERASE II TRANSCRIPTION SUBUNIT 1"/>
    <property type="match status" value="1"/>
</dbReference>
<proteinExistence type="predicted"/>
<dbReference type="AlphaFoldDB" id="A0A2J6RJ92"/>
<evidence type="ECO:0000313" key="3">
    <source>
        <dbReference type="Proteomes" id="UP000235786"/>
    </source>
</evidence>
<feature type="transmembrane region" description="Helical" evidence="1">
    <location>
        <begin position="176"/>
        <end position="193"/>
    </location>
</feature>
<feature type="transmembrane region" description="Helical" evidence="1">
    <location>
        <begin position="513"/>
        <end position="536"/>
    </location>
</feature>